<evidence type="ECO:0000256" key="1">
    <source>
        <dbReference type="ARBA" id="ARBA00022448"/>
    </source>
</evidence>
<dbReference type="InterPro" id="IPR011053">
    <property type="entry name" value="Single_hybrid_motif"/>
</dbReference>
<gene>
    <name evidence="10" type="ORF">S06H3_32847</name>
</gene>
<feature type="domain" description="RnfC Barrel sandwich hybrid" evidence="9">
    <location>
        <begin position="56"/>
        <end position="155"/>
    </location>
</feature>
<dbReference type="InterPro" id="IPR026902">
    <property type="entry name" value="RnfC_N"/>
</dbReference>
<dbReference type="Gene3D" id="3.40.50.11540">
    <property type="entry name" value="NADH-ubiquinone oxidoreductase 51kDa subunit"/>
    <property type="match status" value="1"/>
</dbReference>
<keyword evidence="4" id="KW-0677">Repeat</keyword>
<keyword evidence="7" id="KW-0411">Iron-sulfur</keyword>
<evidence type="ECO:0000256" key="6">
    <source>
        <dbReference type="ARBA" id="ARBA00023004"/>
    </source>
</evidence>
<dbReference type="GO" id="GO:0051539">
    <property type="term" value="F:4 iron, 4 sulfur cluster binding"/>
    <property type="evidence" value="ECO:0007669"/>
    <property type="project" value="UniProtKB-KW"/>
</dbReference>
<evidence type="ECO:0000259" key="9">
    <source>
        <dbReference type="Pfam" id="PF13375"/>
    </source>
</evidence>
<evidence type="ECO:0000256" key="7">
    <source>
        <dbReference type="ARBA" id="ARBA00023014"/>
    </source>
</evidence>
<dbReference type="InterPro" id="IPR011538">
    <property type="entry name" value="Nuo51_FMN-bd"/>
</dbReference>
<dbReference type="GO" id="GO:0016020">
    <property type="term" value="C:membrane"/>
    <property type="evidence" value="ECO:0007669"/>
    <property type="project" value="InterPro"/>
</dbReference>
<evidence type="ECO:0000256" key="3">
    <source>
        <dbReference type="ARBA" id="ARBA00022723"/>
    </source>
</evidence>
<reference evidence="10" key="1">
    <citation type="journal article" date="2014" name="Front. Microbiol.">
        <title>High frequency of phylogenetically diverse reductive dehalogenase-homologous genes in deep subseafloor sedimentary metagenomes.</title>
        <authorList>
            <person name="Kawai M."/>
            <person name="Futagami T."/>
            <person name="Toyoda A."/>
            <person name="Takaki Y."/>
            <person name="Nishi S."/>
            <person name="Hori S."/>
            <person name="Arai W."/>
            <person name="Tsubouchi T."/>
            <person name="Morono Y."/>
            <person name="Uchiyama I."/>
            <person name="Ito T."/>
            <person name="Fujiyama A."/>
            <person name="Inagaki F."/>
            <person name="Takami H."/>
        </authorList>
    </citation>
    <scope>NUCLEOTIDE SEQUENCE</scope>
    <source>
        <strain evidence="10">Expedition CK06-06</strain>
    </source>
</reference>
<name>X1LH54_9ZZZZ</name>
<protein>
    <recommendedName>
        <fullName evidence="11">RnfC Barrel sandwich hybrid domain-containing protein</fullName>
    </recommendedName>
</protein>
<evidence type="ECO:0008006" key="11">
    <source>
        <dbReference type="Google" id="ProtNLM"/>
    </source>
</evidence>
<evidence type="ECO:0000256" key="4">
    <source>
        <dbReference type="ARBA" id="ARBA00022737"/>
    </source>
</evidence>
<proteinExistence type="predicted"/>
<dbReference type="Pfam" id="PF01512">
    <property type="entry name" value="Complex1_51K"/>
    <property type="match status" value="1"/>
</dbReference>
<organism evidence="10">
    <name type="scientific">marine sediment metagenome</name>
    <dbReference type="NCBI Taxonomy" id="412755"/>
    <lineage>
        <taxon>unclassified sequences</taxon>
        <taxon>metagenomes</taxon>
        <taxon>ecological metagenomes</taxon>
    </lineage>
</organism>
<feature type="domain" description="NADH-ubiquinone oxidoreductase 51kDa subunit FMN-binding" evidence="8">
    <location>
        <begin position="180"/>
        <end position="251"/>
    </location>
</feature>
<dbReference type="GO" id="GO:0046872">
    <property type="term" value="F:metal ion binding"/>
    <property type="evidence" value="ECO:0007669"/>
    <property type="project" value="UniProtKB-KW"/>
</dbReference>
<keyword evidence="3" id="KW-0479">Metal-binding</keyword>
<comment type="caution">
    <text evidence="10">The sequence shown here is derived from an EMBL/GenBank/DDBJ whole genome shotgun (WGS) entry which is preliminary data.</text>
</comment>
<evidence type="ECO:0000313" key="10">
    <source>
        <dbReference type="EMBL" id="GAI18672.1"/>
    </source>
</evidence>
<accession>X1LH54</accession>
<dbReference type="GO" id="GO:0009055">
    <property type="term" value="F:electron transfer activity"/>
    <property type="evidence" value="ECO:0007669"/>
    <property type="project" value="InterPro"/>
</dbReference>
<dbReference type="InterPro" id="IPR010208">
    <property type="entry name" value="Ion_transpt_RnfC/RsxC"/>
</dbReference>
<keyword evidence="6" id="KW-0408">Iron</keyword>
<evidence type="ECO:0000256" key="2">
    <source>
        <dbReference type="ARBA" id="ARBA00022485"/>
    </source>
</evidence>
<dbReference type="Pfam" id="PF13375">
    <property type="entry name" value="RnfC_N"/>
    <property type="match status" value="1"/>
</dbReference>
<sequence>MDPGLDCVWIKIYERSKKRREKFTLEAVRIRDYSKPSFKLKNDLSLLNQTRRYEGFYGGLHPWDKKEETEDRRIEYFPEPEVAVIFLSQHTGKMARPLVKVGDEVKVGQRIGEADGFISSPIHSSISGKVVSVEERIHPASQRKALALIIENNGKSEPAPSMEHCQDFEDLSREALLEIIREKGIVGLGGAMFPTSVKLDPPKKVDTLIINGCECEPYLNCDNRIMIEHPEEVFIGITIAQKILGVEKVYI</sequence>
<evidence type="ECO:0000259" key="8">
    <source>
        <dbReference type="Pfam" id="PF01512"/>
    </source>
</evidence>
<keyword evidence="1" id="KW-0813">Transport</keyword>
<keyword evidence="5" id="KW-0249">Electron transport</keyword>
<evidence type="ECO:0000256" key="5">
    <source>
        <dbReference type="ARBA" id="ARBA00022982"/>
    </source>
</evidence>
<dbReference type="EMBL" id="BARV01019555">
    <property type="protein sequence ID" value="GAI18672.1"/>
    <property type="molecule type" value="Genomic_DNA"/>
</dbReference>
<dbReference type="SUPFAM" id="SSF51230">
    <property type="entry name" value="Single hybrid motif"/>
    <property type="match status" value="1"/>
</dbReference>
<dbReference type="AlphaFoldDB" id="X1LH54"/>
<dbReference type="SUPFAM" id="SSF142019">
    <property type="entry name" value="Nqo1 FMN-binding domain-like"/>
    <property type="match status" value="1"/>
</dbReference>
<feature type="non-terminal residue" evidence="10">
    <location>
        <position position="251"/>
    </location>
</feature>
<dbReference type="InterPro" id="IPR037225">
    <property type="entry name" value="Nuo51_FMN-bd_sf"/>
</dbReference>
<dbReference type="PANTHER" id="PTHR43034">
    <property type="entry name" value="ION-TRANSLOCATING OXIDOREDUCTASE COMPLEX SUBUNIT C"/>
    <property type="match status" value="1"/>
</dbReference>
<keyword evidence="2" id="KW-0004">4Fe-4S</keyword>
<dbReference type="PANTHER" id="PTHR43034:SF2">
    <property type="entry name" value="ION-TRANSLOCATING OXIDOREDUCTASE COMPLEX SUBUNIT C"/>
    <property type="match status" value="1"/>
</dbReference>